<feature type="signal peptide" evidence="3">
    <location>
        <begin position="1"/>
        <end position="41"/>
    </location>
</feature>
<dbReference type="InterPro" id="IPR029052">
    <property type="entry name" value="Metallo-depent_PP-like"/>
</dbReference>
<dbReference type="InterPro" id="IPR001119">
    <property type="entry name" value="SLH_dom"/>
</dbReference>
<dbReference type="eggNOG" id="COG5492">
    <property type="taxonomic scope" value="Bacteria"/>
</dbReference>
<dbReference type="InterPro" id="IPR052956">
    <property type="entry name" value="Mesenchyme-surface_protein"/>
</dbReference>
<dbReference type="Pfam" id="PF13385">
    <property type="entry name" value="Laminin_G_3"/>
    <property type="match status" value="1"/>
</dbReference>
<dbReference type="eggNOG" id="COG1409">
    <property type="taxonomic scope" value="Bacteria"/>
</dbReference>
<dbReference type="SUPFAM" id="SSF56300">
    <property type="entry name" value="Metallo-dependent phosphatases"/>
    <property type="match status" value="1"/>
</dbReference>
<dbReference type="InterPro" id="IPR004843">
    <property type="entry name" value="Calcineurin-like_PHP"/>
</dbReference>
<keyword evidence="6" id="KW-1185">Reference proteome</keyword>
<evidence type="ECO:0000256" key="1">
    <source>
        <dbReference type="ARBA" id="ARBA00022737"/>
    </source>
</evidence>
<dbReference type="SUPFAM" id="SSF49899">
    <property type="entry name" value="Concanavalin A-like lectins/glucanases"/>
    <property type="match status" value="1"/>
</dbReference>
<dbReference type="PANTHER" id="PTHR46928">
    <property type="entry name" value="MESENCHYME-SPECIFIC CELL SURFACE GLYCOPROTEIN"/>
    <property type="match status" value="1"/>
</dbReference>
<evidence type="ECO:0000256" key="3">
    <source>
        <dbReference type="SAM" id="SignalP"/>
    </source>
</evidence>
<feature type="domain" description="SLH" evidence="4">
    <location>
        <begin position="1869"/>
        <end position="1932"/>
    </location>
</feature>
<dbReference type="Pfam" id="PF22494">
    <property type="entry name" value="choice_anch_I"/>
    <property type="match status" value="1"/>
</dbReference>
<feature type="region of interest" description="Disordered" evidence="2">
    <location>
        <begin position="1707"/>
        <end position="1763"/>
    </location>
</feature>
<evidence type="ECO:0000313" key="6">
    <source>
        <dbReference type="Proteomes" id="UP000003639"/>
    </source>
</evidence>
<keyword evidence="1" id="KW-0677">Repeat</keyword>
<organism evidence="5 6">
    <name type="scientific">Pseudoflavonifractor capillosus ATCC 29799</name>
    <dbReference type="NCBI Taxonomy" id="411467"/>
    <lineage>
        <taxon>Bacteria</taxon>
        <taxon>Bacillati</taxon>
        <taxon>Bacillota</taxon>
        <taxon>Clostridia</taxon>
        <taxon>Eubacteriales</taxon>
        <taxon>Oscillospiraceae</taxon>
        <taxon>Pseudoflavonifractor</taxon>
    </lineage>
</organism>
<name>A6NPP0_9FIRM</name>
<sequence length="2035" mass="218933">MAKLNCNRRRIQMNLRVKRIGSMALALLLAAQTLGTVPASAADAADETGEQPRVVADWKFDQAHTSGTIADGNLIIEDQSGNDNDLQMHTYGQGNWEDYLSFSDDSMTGEGGSMVFDGDNNSKTGADFVTVEGAAINSETFTDGYTMEFLYYFPEDWTTSDSWMALIARQTDDPNGINGMDEPQLGTMSAAISNCKEIQFVTSPAADNHTMTSAAWSVSMDEGGVWYHIAIVSDGHEIATYVNGCEAFRDYVSDEMVGMYADPEDGRFRVGSSWWQEGDQTLDKFLQGSLQEIRISGEALEKEQWLVPNPEDYVENFGSNDTYTLRNEDNYNIVLIPDTQNTVEFRPDVMDAAIDGLIDSADELNVAGVIHLGDVVDDNNDDAQYVSARDAFYRLPDAGVKFLIQMGNHDGWTSGTHNYYNSFSGKSTAWTRRTGWYLTQSPNGDGNSSYMFLQAGSYNYLVISLSCTGSGSGANNNTGWNSADEAWLRSVLEEYPNCPTIVTTHDLQNCSDTEPSAIKLSSQGSKLWDIVKDYDQVFMLVGGHSHGSGVEELTNTNGKQVISILTDLQFAYNGGNGWFRYLEFDESADKIYYSIYSPYAASLDESEKTFFDVNFLTGPGNEGEISIDFDERFAGMAREEQATQTEGQWMTGEYHTHTGQSKDATSAFMSLTNVLAAAFRNEDVLQDEANSAARFDNIQYGDAFDFLGLADHLRQSYNGVDGQGNGKYNTAFYVAVQTQIRELEKLQVKGEYTDKLLNTGFEWDMPGLDHASVGILDENGEASVSGIHAFEWLYASQGSGDDPTSLFTLDEKSDDMDEQAVYGHRLHDGQAETAYEAVAWLEENYPGSYALPNHPSRHNGGSGEVTIENLRRLNDAAPSVVFGFEGMPGNQMSGSGRCELPAGAIRNGADEMIAVTGGVWDALLSEGRAFYNFANSDFHFKVSADENYSSGYWASEYSANQVWVEPGDDGQFTFSDVVEGMRSGNAYSVYGNLISDLSFTVSAADGSSATMGGELDVMEGDQLTVTVRFKAGNTNNYETLFSTDTGIAVDNTPDLDHVDLIMGHVTGKVDESQYGSTDNTDARIVKTFSKEELAQALGEDGYYTLTFPMEADSDLYFRLRGTTVSEVDENGDPLSDADNSGITDNHTRFDTINDSNYASLCFYANPIWVNVEEAQTEGVENGSADLDVTKIAGYSAGQFDVDGGVMEIVAYNSVNGYAYAVNGKSGKLAVIPMGELEDTGVVTALTGTSFDVKAAVEAADDSFSYGDMTSVAVSPDGTTLAAALQAEGYADAGRVALFTCNADGSLTFQKLVTVGVQPDMVTFADNNTVLTSDEGEPREGYGEGAVDPKGSVSVVDVTEDTATVVDFTAFDEQRDTLVSEGIVLKKDTAPSVDLEPEYIAVSGGKAYVTLQENNAIAVLDIASKTFTGIYSAGFEDYSTTPVDIDKKDEAYNPKTYESLLGIRMPDGIAAFERNGKTYLLTANEGDSREWGDYLNEDERNFKDGKDTSPTGAITAENSGLTGKVVFFLTEDYDGLNAEKDYLFGGRSFTLYEVTGTGIEEVFTSGDDFESLTAKYFPDYFNTSNDNAVVDDRSGKKGPEAESVTVGTVDGRIYAFVALERTGGVMVYDVTDPANVSYVNYINSRDFASTVHGSEQYEDGELDKWVTGGDVAPEGFAFVPAASSPTGEALLLTACEVSGTVAVYELEPEEAQVPSGGGSSSGNKTETTTNPDGSVTTTVTKPDGSKTETTKAPNGASSVVNTSKDGKVEAQVKLPADVVSAAAEQDETVALPMPGLTASADSENAPTVTVDLPEGTAVKVEIPVENVTAGTVAVLVKADGTETVIKNSITTDSGVAVALSDGDTVKIVDNTKTFADVPEGYWGADAIAFAASRELFNGTGENTFDPAGDMTRAMILTVLARYDGQDTTGGSTWYEQGAQWAVENGVSDGTSLDSTVSREQLVTMLWRYAGSPAAETGLDGYADSAAVSDWSEQAMAWAVENGLITGTGAGALNPQGTATRAEVAAILARFVENVSF</sequence>
<proteinExistence type="predicted"/>
<dbReference type="Pfam" id="PF00149">
    <property type="entry name" value="Metallophos"/>
    <property type="match status" value="1"/>
</dbReference>
<keyword evidence="3" id="KW-0732">Signal</keyword>
<dbReference type="Proteomes" id="UP000003639">
    <property type="component" value="Unassembled WGS sequence"/>
</dbReference>
<dbReference type="STRING" id="411467.BACCAP_00156"/>
<comment type="caution">
    <text evidence="5">The sequence shown here is derived from an EMBL/GenBank/DDBJ whole genome shotgun (WGS) entry which is preliminary data.</text>
</comment>
<dbReference type="NCBIfam" id="NF038117">
    <property type="entry name" value="choice_anch_I"/>
    <property type="match status" value="1"/>
</dbReference>
<feature type="compositionally biased region" description="Polar residues" evidence="2">
    <location>
        <begin position="1749"/>
        <end position="1762"/>
    </location>
</feature>
<evidence type="ECO:0000313" key="5">
    <source>
        <dbReference type="EMBL" id="EDN02122.1"/>
    </source>
</evidence>
<dbReference type="Gene3D" id="3.60.21.10">
    <property type="match status" value="1"/>
</dbReference>
<dbReference type="InterPro" id="IPR013320">
    <property type="entry name" value="ConA-like_dom_sf"/>
</dbReference>
<dbReference type="eggNOG" id="COG3391">
    <property type="taxonomic scope" value="Bacteria"/>
</dbReference>
<reference evidence="5 6" key="1">
    <citation type="submission" date="2007-04" db="EMBL/GenBank/DDBJ databases">
        <authorList>
            <person name="Fulton L."/>
            <person name="Clifton S."/>
            <person name="Fulton B."/>
            <person name="Xu J."/>
            <person name="Minx P."/>
            <person name="Pepin K.H."/>
            <person name="Johnson M."/>
            <person name="Thiruvilangam P."/>
            <person name="Bhonagiri V."/>
            <person name="Nash W.E."/>
            <person name="Mardis E.R."/>
            <person name="Wilson R.K."/>
        </authorList>
    </citation>
    <scope>NUCLEOTIDE SEQUENCE [LARGE SCALE GENOMIC DNA]</scope>
    <source>
        <strain evidence="5 6">ATCC 29799</strain>
    </source>
</reference>
<dbReference type="GO" id="GO:0016787">
    <property type="term" value="F:hydrolase activity"/>
    <property type="evidence" value="ECO:0007669"/>
    <property type="project" value="InterPro"/>
</dbReference>
<dbReference type="PANTHER" id="PTHR46928:SF1">
    <property type="entry name" value="MESENCHYME-SPECIFIC CELL SURFACE GLYCOPROTEIN"/>
    <property type="match status" value="1"/>
</dbReference>
<feature type="compositionally biased region" description="Polar residues" evidence="2">
    <location>
        <begin position="1720"/>
        <end position="1739"/>
    </location>
</feature>
<feature type="chain" id="PRO_5002700235" description="SLH domain-containing protein" evidence="3">
    <location>
        <begin position="42"/>
        <end position="2035"/>
    </location>
</feature>
<evidence type="ECO:0000256" key="2">
    <source>
        <dbReference type="SAM" id="MobiDB-lite"/>
    </source>
</evidence>
<gene>
    <name evidence="5" type="ORF">BACCAP_00156</name>
</gene>
<feature type="domain" description="SLH" evidence="4">
    <location>
        <begin position="1977"/>
        <end position="2035"/>
    </location>
</feature>
<dbReference type="PROSITE" id="PS51272">
    <property type="entry name" value="SLH"/>
    <property type="match status" value="2"/>
</dbReference>
<protein>
    <recommendedName>
        <fullName evidence="4">SLH domain-containing protein</fullName>
    </recommendedName>
</protein>
<accession>A6NPP0</accession>
<dbReference type="EMBL" id="AAXG02000001">
    <property type="protein sequence ID" value="EDN02122.1"/>
    <property type="molecule type" value="Genomic_DNA"/>
</dbReference>
<dbReference type="SUPFAM" id="SSF75011">
    <property type="entry name" value="3-carboxy-cis,cis-mucoante lactonizing enzyme"/>
    <property type="match status" value="1"/>
</dbReference>
<dbReference type="Pfam" id="PF00395">
    <property type="entry name" value="SLH"/>
    <property type="match status" value="2"/>
</dbReference>
<evidence type="ECO:0000259" key="4">
    <source>
        <dbReference type="PROSITE" id="PS51272"/>
    </source>
</evidence>
<dbReference type="InterPro" id="IPR055188">
    <property type="entry name" value="Choice_anch_I"/>
</dbReference>
<reference evidence="5 6" key="2">
    <citation type="submission" date="2007-06" db="EMBL/GenBank/DDBJ databases">
        <title>Draft genome sequence of Pseudoflavonifractor capillosus ATCC 29799.</title>
        <authorList>
            <person name="Sudarsanam P."/>
            <person name="Ley R."/>
            <person name="Guruge J."/>
            <person name="Turnbaugh P.J."/>
            <person name="Mahowald M."/>
            <person name="Liep D."/>
            <person name="Gordon J."/>
        </authorList>
    </citation>
    <scope>NUCLEOTIDE SEQUENCE [LARGE SCALE GENOMIC DNA]</scope>
    <source>
        <strain evidence="5 6">ATCC 29799</strain>
    </source>
</reference>
<dbReference type="eggNOG" id="COG0613">
    <property type="taxonomic scope" value="Bacteria"/>
</dbReference>
<dbReference type="OrthoDB" id="9791620at2"/>